<keyword evidence="1" id="KW-0378">Hydrolase</keyword>
<dbReference type="AlphaFoldDB" id="A0A2N1J2A1"/>
<proteinExistence type="predicted"/>
<dbReference type="SUPFAM" id="SSF53474">
    <property type="entry name" value="alpha/beta-Hydrolases"/>
    <property type="match status" value="1"/>
</dbReference>
<protein>
    <submittedName>
        <fullName evidence="1">Alpha/beta hydrolase</fullName>
    </submittedName>
</protein>
<dbReference type="GO" id="GO:0016787">
    <property type="term" value="F:hydrolase activity"/>
    <property type="evidence" value="ECO:0007669"/>
    <property type="project" value="UniProtKB-KW"/>
</dbReference>
<name>A0A2N1J2A1_9BACT</name>
<dbReference type="KEGG" id="ahs:AHALO_0647"/>
<evidence type="ECO:0000313" key="2">
    <source>
        <dbReference type="Proteomes" id="UP000233248"/>
    </source>
</evidence>
<comment type="caution">
    <text evidence="1">The sequence shown here is derived from an EMBL/GenBank/DDBJ whole genome shotgun (WGS) entry which is preliminary data.</text>
</comment>
<dbReference type="InterPro" id="IPR029058">
    <property type="entry name" value="AB_hydrolase_fold"/>
</dbReference>
<dbReference type="OrthoDB" id="5346343at2"/>
<dbReference type="Gene3D" id="3.40.50.1820">
    <property type="entry name" value="alpha/beta hydrolase"/>
    <property type="match status" value="1"/>
</dbReference>
<evidence type="ECO:0000313" key="1">
    <source>
        <dbReference type="EMBL" id="PKI80697.1"/>
    </source>
</evidence>
<accession>A0A2N1J2A1</accession>
<keyword evidence="2" id="KW-1185">Reference proteome</keyword>
<organism evidence="1 2">
    <name type="scientific">Malaciobacter halophilus</name>
    <dbReference type="NCBI Taxonomy" id="197482"/>
    <lineage>
        <taxon>Bacteria</taxon>
        <taxon>Pseudomonadati</taxon>
        <taxon>Campylobacterota</taxon>
        <taxon>Epsilonproteobacteria</taxon>
        <taxon>Campylobacterales</taxon>
        <taxon>Arcobacteraceae</taxon>
        <taxon>Malaciobacter</taxon>
    </lineage>
</organism>
<dbReference type="RefSeq" id="WP_101184885.1">
    <property type="nucleotide sequence ID" value="NZ_CP031218.1"/>
</dbReference>
<dbReference type="EMBL" id="NXIF01000029">
    <property type="protein sequence ID" value="PKI80697.1"/>
    <property type="molecule type" value="Genomic_DNA"/>
</dbReference>
<reference evidence="1 2" key="1">
    <citation type="submission" date="2017-09" db="EMBL/GenBank/DDBJ databases">
        <title>Genomics of the genus Arcobacter.</title>
        <authorList>
            <person name="Perez-Cataluna A."/>
            <person name="Figueras M.J."/>
            <person name="Salas-Masso N."/>
        </authorList>
    </citation>
    <scope>NUCLEOTIDE SEQUENCE [LARGE SCALE GENOMIC DNA]</scope>
    <source>
        <strain evidence="1 2">DSM 18005</strain>
    </source>
</reference>
<sequence length="256" mass="28103">MIFEKTIFFIFLSLTLNAQNITKQMCEKKGEDYIFTSKECINLKKYNGETKGKLNIVVHGNWDEGTNILGRYAPFAENLSFETDITTVAIALPGYSNSSTNSLKSLASGKNLAFSKGYVNFLSDLVSKLKVKYNANKVTYIGHSAGCTMGINLLGTKPFLIDSLLCAGGSYSLDKKDKSSDKISAMDIINNISRQAKIAIVYGTEDKISPAKKNIEFYNFAKNEGLNIKLVEATGANHLDLDMTDASVEAIVELVE</sequence>
<dbReference type="Proteomes" id="UP000233248">
    <property type="component" value="Unassembled WGS sequence"/>
</dbReference>
<gene>
    <name evidence="1" type="ORF">CP960_07935</name>
</gene>